<dbReference type="Proteomes" id="UP001145114">
    <property type="component" value="Unassembled WGS sequence"/>
</dbReference>
<evidence type="ECO:0000313" key="2">
    <source>
        <dbReference type="Proteomes" id="UP001145114"/>
    </source>
</evidence>
<proteinExistence type="predicted"/>
<gene>
    <name evidence="1" type="primary">KEX2_3</name>
    <name evidence="1" type="ORF">EV182_008480</name>
</gene>
<feature type="non-terminal residue" evidence="1">
    <location>
        <position position="1"/>
    </location>
</feature>
<keyword evidence="1" id="KW-0378">Hydrolase</keyword>
<feature type="non-terminal residue" evidence="1">
    <location>
        <position position="225"/>
    </location>
</feature>
<sequence length="225" mass="24530">IFVFATGNGGRFGDNCNFDGYTNSIYTISIGAIDYLEQHPPYSEPCSAQLAVTYSNGNNLQITTTDVGVRKCTSMHGGTSAAAPLAAGIYALVLSVRPDLSWRDVQRLTVENAIPVQRSDSDWEVVALGRIYNHKFGFGKLDAWRLVEAAKSFQNVAPQTSIRLPVVAVRKDLPPVAEKDGHQVGDFVESTVLVTEAQVADARLKRLEHITVTVNIDSTYRGSLE</sequence>
<dbReference type="EC" id="3.4.21.61" evidence="1"/>
<protein>
    <submittedName>
        <fullName evidence="1">Pheromone processing endoprotease</fullName>
        <ecNumber evidence="1">3.4.21.61</ecNumber>
    </submittedName>
</protein>
<name>A0ACC1H8C6_9FUNG</name>
<organism evidence="1 2">
    <name type="scientific">Spiromyces aspiralis</name>
    <dbReference type="NCBI Taxonomy" id="68401"/>
    <lineage>
        <taxon>Eukaryota</taxon>
        <taxon>Fungi</taxon>
        <taxon>Fungi incertae sedis</taxon>
        <taxon>Zoopagomycota</taxon>
        <taxon>Kickxellomycotina</taxon>
        <taxon>Kickxellomycetes</taxon>
        <taxon>Kickxellales</taxon>
        <taxon>Kickxellaceae</taxon>
        <taxon>Spiromyces</taxon>
    </lineage>
</organism>
<dbReference type="EMBL" id="JAMZIH010009534">
    <property type="protein sequence ID" value="KAJ1669990.1"/>
    <property type="molecule type" value="Genomic_DNA"/>
</dbReference>
<keyword evidence="2" id="KW-1185">Reference proteome</keyword>
<evidence type="ECO:0000313" key="1">
    <source>
        <dbReference type="EMBL" id="KAJ1669990.1"/>
    </source>
</evidence>
<comment type="caution">
    <text evidence="1">The sequence shown here is derived from an EMBL/GenBank/DDBJ whole genome shotgun (WGS) entry which is preliminary data.</text>
</comment>
<reference evidence="1" key="1">
    <citation type="submission" date="2022-06" db="EMBL/GenBank/DDBJ databases">
        <title>Phylogenomic reconstructions and comparative analyses of Kickxellomycotina fungi.</title>
        <authorList>
            <person name="Reynolds N.K."/>
            <person name="Stajich J.E."/>
            <person name="Barry K."/>
            <person name="Grigoriev I.V."/>
            <person name="Crous P."/>
            <person name="Smith M.E."/>
        </authorList>
    </citation>
    <scope>NUCLEOTIDE SEQUENCE</scope>
    <source>
        <strain evidence="1">RSA 2271</strain>
    </source>
</reference>
<accession>A0ACC1H8C6</accession>